<sequence>MAEAGGLPKRKVDKDGADALHKRTRRPNFDEDRFQNGCLTSELELHKKRNEELQRKWEEATGQREMTNKTWKLPTLSLKRRISVPHFDRSFFYHVQDSSTVSLCLI</sequence>
<dbReference type="EMBL" id="KI392557">
    <property type="protein sequence ID" value="ERN14280.1"/>
    <property type="molecule type" value="Genomic_DNA"/>
</dbReference>
<evidence type="ECO:0000256" key="2">
    <source>
        <dbReference type="SAM" id="MobiDB-lite"/>
    </source>
</evidence>
<feature type="coiled-coil region" evidence="1">
    <location>
        <begin position="36"/>
        <end position="63"/>
    </location>
</feature>
<protein>
    <submittedName>
        <fullName evidence="3">Uncharacterized protein</fullName>
    </submittedName>
</protein>
<keyword evidence="4" id="KW-1185">Reference proteome</keyword>
<evidence type="ECO:0000313" key="3">
    <source>
        <dbReference type="EMBL" id="ERN14280.1"/>
    </source>
</evidence>
<dbReference type="Gramene" id="ERN14280">
    <property type="protein sequence ID" value="ERN14280"/>
    <property type="gene ID" value="AMTR_s00033p00171350"/>
</dbReference>
<name>U5CWE7_AMBTC</name>
<gene>
    <name evidence="3" type="ORF">AMTR_s00033p00171350</name>
</gene>
<dbReference type="Proteomes" id="UP000017836">
    <property type="component" value="Unassembled WGS sequence"/>
</dbReference>
<evidence type="ECO:0000256" key="1">
    <source>
        <dbReference type="SAM" id="Coils"/>
    </source>
</evidence>
<accession>U5CWE7</accession>
<dbReference type="HOGENOM" id="CLU_2226765_0_0_1"/>
<proteinExistence type="predicted"/>
<reference evidence="4" key="1">
    <citation type="journal article" date="2013" name="Science">
        <title>The Amborella genome and the evolution of flowering plants.</title>
        <authorList>
            <consortium name="Amborella Genome Project"/>
        </authorList>
    </citation>
    <scope>NUCLEOTIDE SEQUENCE [LARGE SCALE GENOMIC DNA]</scope>
</reference>
<evidence type="ECO:0000313" key="4">
    <source>
        <dbReference type="Proteomes" id="UP000017836"/>
    </source>
</evidence>
<feature type="region of interest" description="Disordered" evidence="2">
    <location>
        <begin position="1"/>
        <end position="31"/>
    </location>
</feature>
<feature type="compositionally biased region" description="Basic and acidic residues" evidence="2">
    <location>
        <begin position="10"/>
        <end position="31"/>
    </location>
</feature>
<keyword evidence="1" id="KW-0175">Coiled coil</keyword>
<dbReference type="AlphaFoldDB" id="U5CWE7"/>
<organism evidence="3 4">
    <name type="scientific">Amborella trichopoda</name>
    <dbReference type="NCBI Taxonomy" id="13333"/>
    <lineage>
        <taxon>Eukaryota</taxon>
        <taxon>Viridiplantae</taxon>
        <taxon>Streptophyta</taxon>
        <taxon>Embryophyta</taxon>
        <taxon>Tracheophyta</taxon>
        <taxon>Spermatophyta</taxon>
        <taxon>Magnoliopsida</taxon>
        <taxon>Amborellales</taxon>
        <taxon>Amborellaceae</taxon>
        <taxon>Amborella</taxon>
    </lineage>
</organism>